<dbReference type="GO" id="GO:0007165">
    <property type="term" value="P:signal transduction"/>
    <property type="evidence" value="ECO:0007669"/>
    <property type="project" value="InterPro"/>
</dbReference>
<dbReference type="Proteomes" id="UP000018896">
    <property type="component" value="Unassembled WGS sequence"/>
</dbReference>
<proteinExistence type="predicted"/>
<organism evidence="2 3">
    <name type="scientific">Halalkalibacter akibai (strain ATCC 43226 / DSM 21942 / CIP 109018 / JCM 9157 / 1139)</name>
    <name type="common">Bacillus akibai</name>
    <dbReference type="NCBI Taxonomy" id="1236973"/>
    <lineage>
        <taxon>Bacteria</taxon>
        <taxon>Bacillati</taxon>
        <taxon>Bacillota</taxon>
        <taxon>Bacilli</taxon>
        <taxon>Bacillales</taxon>
        <taxon>Bacillaceae</taxon>
        <taxon>Halalkalibacter</taxon>
    </lineage>
</organism>
<dbReference type="AlphaFoldDB" id="W4QXQ3"/>
<dbReference type="OrthoDB" id="5149141at2"/>
<protein>
    <submittedName>
        <fullName evidence="2">SEFIR domain containing protein</fullName>
    </submittedName>
</protein>
<feature type="domain" description="SEFIR" evidence="1">
    <location>
        <begin position="5"/>
        <end position="137"/>
    </location>
</feature>
<dbReference type="InterPro" id="IPR013568">
    <property type="entry name" value="SEFIR_dom"/>
</dbReference>
<dbReference type="Gene3D" id="3.40.50.10140">
    <property type="entry name" value="Toll/interleukin-1 receptor homology (TIR) domain"/>
    <property type="match status" value="1"/>
</dbReference>
<name>W4QXQ3_HALA3</name>
<dbReference type="RefSeq" id="WP_035666818.1">
    <property type="nucleotide sequence ID" value="NZ_BAUV01000040.1"/>
</dbReference>
<gene>
    <name evidence="2" type="ORF">JCM9157_3903</name>
</gene>
<evidence type="ECO:0000259" key="1">
    <source>
        <dbReference type="PROSITE" id="PS51534"/>
    </source>
</evidence>
<dbReference type="Pfam" id="PF13676">
    <property type="entry name" value="TIR_2"/>
    <property type="match status" value="1"/>
</dbReference>
<evidence type="ECO:0000313" key="3">
    <source>
        <dbReference type="Proteomes" id="UP000018896"/>
    </source>
</evidence>
<dbReference type="PROSITE" id="PS51534">
    <property type="entry name" value="SEFIR"/>
    <property type="match status" value="1"/>
</dbReference>
<dbReference type="STRING" id="1236973.JCM9157_3903"/>
<keyword evidence="3" id="KW-1185">Reference proteome</keyword>
<dbReference type="EMBL" id="BAUV01000040">
    <property type="protein sequence ID" value="GAE36692.1"/>
    <property type="molecule type" value="Genomic_DNA"/>
</dbReference>
<sequence>MEERTRKAFISYSWDNEEHKQWVMDLVSNLRRNGIEASFDRYITQSSTVNLNQMMITNMKDTDYIVIVLTEQYAEKANSFQGGVGFETLLSLPLLQEHPEKLIFVVRSNSGFQKAFPFHLKGYYAIDFSSNKNYENAFTELLHRIYEVPLLEIEPIGKMPELKPRRSTSPSFSEITDVEIPNLKRITDRDIHLFMHEKFREINDLLKELFTKVQESNANFEFTAESQESAKSVYHVYIDGQYVTGLKVWLESSSVFRQASIHLSYGRQSAIFNDNSYNEAIVHEIDHNKNLRLKMTMNIFGNNEAQNPNLIVKEIWKNHLLPYIK</sequence>
<dbReference type="eggNOG" id="COG1672">
    <property type="taxonomic scope" value="Bacteria"/>
</dbReference>
<comment type="caution">
    <text evidence="2">The sequence shown here is derived from an EMBL/GenBank/DDBJ whole genome shotgun (WGS) entry which is preliminary data.</text>
</comment>
<dbReference type="InterPro" id="IPR000157">
    <property type="entry name" value="TIR_dom"/>
</dbReference>
<dbReference type="InterPro" id="IPR035897">
    <property type="entry name" value="Toll_tir_struct_dom_sf"/>
</dbReference>
<reference evidence="2 3" key="1">
    <citation type="journal article" date="2014" name="Genome Announc.">
        <title>Draft Genome Sequences of Three Alkaliphilic Bacillus Strains, Bacillus wakoensis JCM 9140T, Bacillus akibai JCM 9157T, and Bacillus hemicellulosilyticus JCM 9152T.</title>
        <authorList>
            <person name="Yuki M."/>
            <person name="Oshima K."/>
            <person name="Suda W."/>
            <person name="Oshida Y."/>
            <person name="Kitamura K."/>
            <person name="Iida T."/>
            <person name="Hattori M."/>
            <person name="Ohkuma M."/>
        </authorList>
    </citation>
    <scope>NUCLEOTIDE SEQUENCE [LARGE SCALE GENOMIC DNA]</scope>
    <source>
        <strain evidence="2 3">JCM 9157</strain>
    </source>
</reference>
<dbReference type="SUPFAM" id="SSF52200">
    <property type="entry name" value="Toll/Interleukin receptor TIR domain"/>
    <property type="match status" value="1"/>
</dbReference>
<evidence type="ECO:0000313" key="2">
    <source>
        <dbReference type="EMBL" id="GAE36692.1"/>
    </source>
</evidence>
<accession>W4QXQ3</accession>